<evidence type="ECO:0000256" key="4">
    <source>
        <dbReference type="ARBA" id="ARBA00022679"/>
    </source>
</evidence>
<dbReference type="EC" id="2.3.1.184" evidence="1 9"/>
<organism evidence="10 11">
    <name type="scientific">Rouxiella silvae</name>
    <dbReference type="NCBI Taxonomy" id="1646373"/>
    <lineage>
        <taxon>Bacteria</taxon>
        <taxon>Pseudomonadati</taxon>
        <taxon>Pseudomonadota</taxon>
        <taxon>Gammaproteobacteria</taxon>
        <taxon>Enterobacterales</taxon>
        <taxon>Yersiniaceae</taxon>
        <taxon>Rouxiella</taxon>
    </lineage>
</organism>
<evidence type="ECO:0000256" key="1">
    <source>
        <dbReference type="ARBA" id="ARBA00012340"/>
    </source>
</evidence>
<dbReference type="Proteomes" id="UP000705283">
    <property type="component" value="Unassembled WGS sequence"/>
</dbReference>
<protein>
    <recommendedName>
        <fullName evidence="2 9">Acyl-homoserine-lactone synthase</fullName>
        <ecNumber evidence="1 9">2.3.1.184</ecNumber>
    </recommendedName>
    <alternativeName>
        <fullName evidence="9">Autoinducer synthesis protein</fullName>
    </alternativeName>
</protein>
<dbReference type="GO" id="GO:0007165">
    <property type="term" value="P:signal transduction"/>
    <property type="evidence" value="ECO:0007669"/>
    <property type="project" value="TreeGrafter"/>
</dbReference>
<evidence type="ECO:0000256" key="7">
    <source>
        <dbReference type="ARBA" id="ARBA00048576"/>
    </source>
</evidence>
<gene>
    <name evidence="10" type="ORF">ITX54_17830</name>
</gene>
<accession>A0AA40X4P5</accession>
<sequence length="211" mass="24902">MIKFFNIKYSDLSKENSEEIYSLRKTVFKDRLNWAVSCTGNLEFDQYDTPNTTYIVGVYNNVVLCSLRFIETKYPTMITGTFLPFFKKVNLPVDNYIEASRFFIDKNKVKELKLSNKPLCTMFFLVMIRYSMNFNYDGIYAIVSHSMLIVIKNSGWLISIVEEGRSEKTEKVYLIFMPTDQKNHQLLIDNLRYKTELKDANNMLWPITYTL</sequence>
<dbReference type="GO" id="GO:0009372">
    <property type="term" value="P:quorum sensing"/>
    <property type="evidence" value="ECO:0007669"/>
    <property type="project" value="UniProtKB-UniRule"/>
</dbReference>
<evidence type="ECO:0000256" key="8">
    <source>
        <dbReference type="PROSITE-ProRule" id="PRU00533"/>
    </source>
</evidence>
<evidence type="ECO:0000256" key="2">
    <source>
        <dbReference type="ARBA" id="ARBA00018768"/>
    </source>
</evidence>
<reference evidence="10" key="2">
    <citation type="submission" date="2022-09" db="EMBL/GenBank/DDBJ databases">
        <title>Rouxiella aceris sp. nov., isolated from tree sap and emended description of the genus Rhouxiella.</title>
        <authorList>
            <person name="Kim I.S."/>
        </authorList>
    </citation>
    <scope>NUCLEOTIDE SEQUENCE</scope>
    <source>
        <strain evidence="10">SAP-2</strain>
    </source>
</reference>
<dbReference type="PROSITE" id="PS51187">
    <property type="entry name" value="AUTOINDUCER_SYNTH_2"/>
    <property type="match status" value="1"/>
</dbReference>
<proteinExistence type="inferred from homology"/>
<name>A0AA40X4P5_9GAMM</name>
<dbReference type="InterPro" id="IPR016181">
    <property type="entry name" value="Acyl_CoA_acyltransferase"/>
</dbReference>
<keyword evidence="3 8" id="KW-0673">Quorum sensing</keyword>
<comment type="similarity">
    <text evidence="8 9">Belongs to the autoinducer synthase family.</text>
</comment>
<evidence type="ECO:0000313" key="11">
    <source>
        <dbReference type="Proteomes" id="UP000705283"/>
    </source>
</evidence>
<reference evidence="10" key="1">
    <citation type="submission" date="2020-11" db="EMBL/GenBank/DDBJ databases">
        <authorList>
            <person name="Lee S.D."/>
        </authorList>
    </citation>
    <scope>NUCLEOTIDE SEQUENCE</scope>
    <source>
        <strain evidence="10">SAP-2</strain>
    </source>
</reference>
<dbReference type="InterPro" id="IPR018311">
    <property type="entry name" value="Autoind_synth_CS"/>
</dbReference>
<evidence type="ECO:0000256" key="6">
    <source>
        <dbReference type="ARBA" id="ARBA00022929"/>
    </source>
</evidence>
<keyword evidence="6 8" id="KW-0071">Autoinducer synthesis</keyword>
<dbReference type="InterPro" id="IPR001690">
    <property type="entry name" value="Autoind_synthase"/>
</dbReference>
<dbReference type="EMBL" id="JADMKS010000007">
    <property type="protein sequence ID" value="MBF6638528.1"/>
    <property type="molecule type" value="Genomic_DNA"/>
</dbReference>
<comment type="catalytic activity">
    <reaction evidence="7 9">
        <text>a fatty acyl-[ACP] + S-adenosyl-L-methionine = an N-acyl-L-homoserine lactone + S-methyl-5'-thioadenosine + holo-[ACP] + H(+)</text>
        <dbReference type="Rhea" id="RHEA:10096"/>
        <dbReference type="Rhea" id="RHEA-COMP:9685"/>
        <dbReference type="Rhea" id="RHEA-COMP:14125"/>
        <dbReference type="ChEBI" id="CHEBI:15378"/>
        <dbReference type="ChEBI" id="CHEBI:17509"/>
        <dbReference type="ChEBI" id="CHEBI:55474"/>
        <dbReference type="ChEBI" id="CHEBI:59789"/>
        <dbReference type="ChEBI" id="CHEBI:64479"/>
        <dbReference type="ChEBI" id="CHEBI:138651"/>
        <dbReference type="EC" id="2.3.1.184"/>
    </reaction>
</comment>
<evidence type="ECO:0000256" key="9">
    <source>
        <dbReference type="RuleBase" id="RU361135"/>
    </source>
</evidence>
<evidence type="ECO:0000256" key="5">
    <source>
        <dbReference type="ARBA" id="ARBA00022691"/>
    </source>
</evidence>
<keyword evidence="5 9" id="KW-0949">S-adenosyl-L-methionine</keyword>
<dbReference type="PROSITE" id="PS00949">
    <property type="entry name" value="AUTOINDUCER_SYNTH_1"/>
    <property type="match status" value="1"/>
</dbReference>
<dbReference type="RefSeq" id="WP_194978503.1">
    <property type="nucleotide sequence ID" value="NZ_JADMKS010000007.1"/>
</dbReference>
<dbReference type="AlphaFoldDB" id="A0AA40X4P5"/>
<dbReference type="SUPFAM" id="SSF55729">
    <property type="entry name" value="Acyl-CoA N-acyltransferases (Nat)"/>
    <property type="match status" value="1"/>
</dbReference>
<dbReference type="GO" id="GO:0061579">
    <property type="term" value="F:N-acyl homoserine lactone synthase activity"/>
    <property type="evidence" value="ECO:0007669"/>
    <property type="project" value="UniProtKB-UniRule"/>
</dbReference>
<dbReference type="PANTHER" id="PTHR39322">
    <property type="entry name" value="ACYL-HOMOSERINE-LACTONE SYNTHASE"/>
    <property type="match status" value="1"/>
</dbReference>
<dbReference type="Pfam" id="PF00765">
    <property type="entry name" value="Autoind_synth"/>
    <property type="match status" value="1"/>
</dbReference>
<dbReference type="PRINTS" id="PR01549">
    <property type="entry name" value="AUTOINDCRSYN"/>
</dbReference>
<keyword evidence="4 9" id="KW-0808">Transferase</keyword>
<evidence type="ECO:0000256" key="3">
    <source>
        <dbReference type="ARBA" id="ARBA00022654"/>
    </source>
</evidence>
<dbReference type="PANTHER" id="PTHR39322:SF1">
    <property type="entry name" value="ISOVALERYL-HOMOSERINE LACTONE SYNTHASE"/>
    <property type="match status" value="1"/>
</dbReference>
<dbReference type="Gene3D" id="3.40.630.30">
    <property type="match status" value="1"/>
</dbReference>
<comment type="caution">
    <text evidence="10">The sequence shown here is derived from an EMBL/GenBank/DDBJ whole genome shotgun (WGS) entry which is preliminary data.</text>
</comment>
<evidence type="ECO:0000313" key="10">
    <source>
        <dbReference type="EMBL" id="MBF6638528.1"/>
    </source>
</evidence>